<protein>
    <recommendedName>
        <fullName evidence="6">Molecular chaperone</fullName>
    </recommendedName>
</protein>
<dbReference type="Gene3D" id="1.20.58.300">
    <property type="entry name" value="FlgN-like"/>
    <property type="match status" value="1"/>
</dbReference>
<keyword evidence="3" id="KW-1005">Bacterial flagellum biogenesis</keyword>
<dbReference type="SUPFAM" id="SSF140566">
    <property type="entry name" value="FlgN-like"/>
    <property type="match status" value="1"/>
</dbReference>
<comment type="function">
    <text evidence="1">Required for the efficient initiation of filament assembly.</text>
</comment>
<keyword evidence="5" id="KW-1185">Reference proteome</keyword>
<proteinExistence type="inferred from homology"/>
<comment type="similarity">
    <text evidence="2">Belongs to the FlgN family.</text>
</comment>
<dbReference type="Proteomes" id="UP000838672">
    <property type="component" value="Unassembled WGS sequence"/>
</dbReference>
<evidence type="ECO:0000256" key="1">
    <source>
        <dbReference type="ARBA" id="ARBA00002397"/>
    </source>
</evidence>
<evidence type="ECO:0000313" key="5">
    <source>
        <dbReference type="Proteomes" id="UP000838672"/>
    </source>
</evidence>
<accession>A0ABM8ZUZ4</accession>
<dbReference type="InterPro" id="IPR036679">
    <property type="entry name" value="FlgN-like_sf"/>
</dbReference>
<evidence type="ECO:0008006" key="6">
    <source>
        <dbReference type="Google" id="ProtNLM"/>
    </source>
</evidence>
<dbReference type="EMBL" id="CAKLDI010000001">
    <property type="protein sequence ID" value="CAH0534141.1"/>
    <property type="molecule type" value="Genomic_DNA"/>
</dbReference>
<name>A0ABM8ZUZ4_9VIBR</name>
<reference evidence="4" key="1">
    <citation type="submission" date="2021-11" db="EMBL/GenBank/DDBJ databases">
        <authorList>
            <person name="Rodrigo-Torres L."/>
            <person name="Arahal R. D."/>
            <person name="Lucena T."/>
        </authorList>
    </citation>
    <scope>NUCLEOTIDE SEQUENCE</scope>
    <source>
        <strain evidence="4">CECT 7929</strain>
    </source>
</reference>
<comment type="caution">
    <text evidence="4">The sequence shown here is derived from an EMBL/GenBank/DDBJ whole genome shotgun (WGS) entry which is preliminary data.</text>
</comment>
<organism evidence="4 5">
    <name type="scientific">Vibrio stylophorae</name>
    <dbReference type="NCBI Taxonomy" id="659351"/>
    <lineage>
        <taxon>Bacteria</taxon>
        <taxon>Pseudomonadati</taxon>
        <taxon>Pseudomonadota</taxon>
        <taxon>Gammaproteobacteria</taxon>
        <taxon>Vibrionales</taxon>
        <taxon>Vibrionaceae</taxon>
        <taxon>Vibrio</taxon>
    </lineage>
</organism>
<dbReference type="Pfam" id="PF05130">
    <property type="entry name" value="FlgN"/>
    <property type="match status" value="1"/>
</dbReference>
<sequence>MSDDSLLAILERQLSTAKALQLHLLKEREAIAKRDAKNIEHLAKEKLQFLIALEQNDKQAAAHEQVARLREDPNCQQQIDAIHAVIAQCQQDNEINGELLQNAQLTFNRLHNLFQQSRGRQTMTYNQAGQTQNIRSLGTNLKA</sequence>
<evidence type="ECO:0000256" key="3">
    <source>
        <dbReference type="ARBA" id="ARBA00022795"/>
    </source>
</evidence>
<dbReference type="InterPro" id="IPR007809">
    <property type="entry name" value="FlgN-like"/>
</dbReference>
<evidence type="ECO:0000256" key="2">
    <source>
        <dbReference type="ARBA" id="ARBA00007703"/>
    </source>
</evidence>
<dbReference type="RefSeq" id="WP_237466540.1">
    <property type="nucleotide sequence ID" value="NZ_CAKLDI010000001.1"/>
</dbReference>
<evidence type="ECO:0000313" key="4">
    <source>
        <dbReference type="EMBL" id="CAH0534141.1"/>
    </source>
</evidence>
<gene>
    <name evidence="4" type="ORF">VST7929_02042</name>
</gene>